<protein>
    <submittedName>
        <fullName evidence="1">Uncharacterized protein</fullName>
    </submittedName>
</protein>
<reference evidence="1" key="1">
    <citation type="journal article" date="2023" name="Science">
        <title>Genome structures resolve the early diversification of teleost fishes.</title>
        <authorList>
            <person name="Parey E."/>
            <person name="Louis A."/>
            <person name="Montfort J."/>
            <person name="Bouchez O."/>
            <person name="Roques C."/>
            <person name="Iampietro C."/>
            <person name="Lluch J."/>
            <person name="Castinel A."/>
            <person name="Donnadieu C."/>
            <person name="Desvignes T."/>
            <person name="Floi Bucao C."/>
            <person name="Jouanno E."/>
            <person name="Wen M."/>
            <person name="Mejri S."/>
            <person name="Dirks R."/>
            <person name="Jansen H."/>
            <person name="Henkel C."/>
            <person name="Chen W.J."/>
            <person name="Zahm M."/>
            <person name="Cabau C."/>
            <person name="Klopp C."/>
            <person name="Thompson A.W."/>
            <person name="Robinson-Rechavi M."/>
            <person name="Braasch I."/>
            <person name="Lecointre G."/>
            <person name="Bobe J."/>
            <person name="Postlethwait J.H."/>
            <person name="Berthelot C."/>
            <person name="Roest Crollius H."/>
            <person name="Guiguen Y."/>
        </authorList>
    </citation>
    <scope>NUCLEOTIDE SEQUENCE</scope>
    <source>
        <strain evidence="1">NC1722</strain>
    </source>
</reference>
<dbReference type="EMBL" id="JAINUG010000015">
    <property type="protein sequence ID" value="KAJ8413679.1"/>
    <property type="molecule type" value="Genomic_DNA"/>
</dbReference>
<organism evidence="1 2">
    <name type="scientific">Aldrovandia affinis</name>
    <dbReference type="NCBI Taxonomy" id="143900"/>
    <lineage>
        <taxon>Eukaryota</taxon>
        <taxon>Metazoa</taxon>
        <taxon>Chordata</taxon>
        <taxon>Craniata</taxon>
        <taxon>Vertebrata</taxon>
        <taxon>Euteleostomi</taxon>
        <taxon>Actinopterygii</taxon>
        <taxon>Neopterygii</taxon>
        <taxon>Teleostei</taxon>
        <taxon>Notacanthiformes</taxon>
        <taxon>Halosauridae</taxon>
        <taxon>Aldrovandia</taxon>
    </lineage>
</organism>
<comment type="caution">
    <text evidence="1">The sequence shown here is derived from an EMBL/GenBank/DDBJ whole genome shotgun (WGS) entry which is preliminary data.</text>
</comment>
<proteinExistence type="predicted"/>
<evidence type="ECO:0000313" key="2">
    <source>
        <dbReference type="Proteomes" id="UP001221898"/>
    </source>
</evidence>
<dbReference type="AlphaFoldDB" id="A0AAD7T3C3"/>
<gene>
    <name evidence="1" type="ORF">AAFF_G00081860</name>
</gene>
<name>A0AAD7T3C3_9TELE</name>
<dbReference type="Proteomes" id="UP001221898">
    <property type="component" value="Unassembled WGS sequence"/>
</dbReference>
<keyword evidence="2" id="KW-1185">Reference proteome</keyword>
<sequence length="79" mass="8807">MAKRHSWLQTTGWWAVHVSLRGPGSRAARQPEWLWCARWLDSACLCTSLLMDGRCHAQAVSLSFAPTRIRCLCAHGTAA</sequence>
<evidence type="ECO:0000313" key="1">
    <source>
        <dbReference type="EMBL" id="KAJ8413679.1"/>
    </source>
</evidence>
<accession>A0AAD7T3C3</accession>